<name>A0A918E1F1_9ACTN</name>
<dbReference type="Gene3D" id="3.40.50.150">
    <property type="entry name" value="Vaccinia Virus protein VP39"/>
    <property type="match status" value="1"/>
</dbReference>
<evidence type="ECO:0000259" key="1">
    <source>
        <dbReference type="Pfam" id="PF08241"/>
    </source>
</evidence>
<dbReference type="InterPro" id="IPR013216">
    <property type="entry name" value="Methyltransf_11"/>
</dbReference>
<dbReference type="RefSeq" id="WP_189134444.1">
    <property type="nucleotide sequence ID" value="NZ_BMMS01000027.1"/>
</dbReference>
<evidence type="ECO:0000313" key="3">
    <source>
        <dbReference type="Proteomes" id="UP000641932"/>
    </source>
</evidence>
<dbReference type="Pfam" id="PF08241">
    <property type="entry name" value="Methyltransf_11"/>
    <property type="match status" value="1"/>
</dbReference>
<dbReference type="Proteomes" id="UP000641932">
    <property type="component" value="Unassembled WGS sequence"/>
</dbReference>
<gene>
    <name evidence="2" type="ORF">GCM10012280_54320</name>
</gene>
<accession>A0A918E1F1</accession>
<proteinExistence type="predicted"/>
<dbReference type="CDD" id="cd02440">
    <property type="entry name" value="AdoMet_MTases"/>
    <property type="match status" value="1"/>
</dbReference>
<dbReference type="PANTHER" id="PTHR43591:SF24">
    <property type="entry name" value="2-METHOXY-6-POLYPRENYL-1,4-BENZOQUINOL METHYLASE, MITOCHONDRIAL"/>
    <property type="match status" value="1"/>
</dbReference>
<evidence type="ECO:0000313" key="2">
    <source>
        <dbReference type="EMBL" id="GGO95946.1"/>
    </source>
</evidence>
<reference evidence="2" key="1">
    <citation type="journal article" date="2014" name="Int. J. Syst. Evol. Microbiol.">
        <title>Complete genome sequence of Corynebacterium casei LMG S-19264T (=DSM 44701T), isolated from a smear-ripened cheese.</title>
        <authorList>
            <consortium name="US DOE Joint Genome Institute (JGI-PGF)"/>
            <person name="Walter F."/>
            <person name="Albersmeier A."/>
            <person name="Kalinowski J."/>
            <person name="Ruckert C."/>
        </authorList>
    </citation>
    <scope>NUCLEOTIDE SEQUENCE</scope>
    <source>
        <strain evidence="2">CGMCC 4.7201</strain>
    </source>
</reference>
<dbReference type="InterPro" id="IPR029063">
    <property type="entry name" value="SAM-dependent_MTases_sf"/>
</dbReference>
<dbReference type="AlphaFoldDB" id="A0A918E1F1"/>
<sequence length="338" mass="34986">MTTAETATATTAGTTEPTWNRTRLEKFERFDREGWAARSATYDSGFARLTAGVHPVLLDRAGVVAGTRTLEVGCGSGRLSAAALARGAEVVATDAVPGMVEVAVNALPHAEVRLAALPDLPFVDGEFDAVVGAFVINHVPEPPAAVAELVRVTRPGGRVVLSCWDSAELNRAQSVFFDAAAEAGAATPVELPAGSPFQAHAGAEGFARLLRDAGLEDVAVEPVSWTHRVAPDQWWHDILAGTVLTSALVRGQDPATVRRIRAAYDRLVAQYAVSDDGVSEYAVGDNGVGDMGVGDNGVGDNGVGDDRDGATVELPVAALVATGVRPDAVAAADTTASR</sequence>
<dbReference type="EMBL" id="BMMS01000027">
    <property type="protein sequence ID" value="GGO95946.1"/>
    <property type="molecule type" value="Genomic_DNA"/>
</dbReference>
<feature type="domain" description="Methyltransferase type 11" evidence="1">
    <location>
        <begin position="70"/>
        <end position="161"/>
    </location>
</feature>
<dbReference type="GO" id="GO:0008757">
    <property type="term" value="F:S-adenosylmethionine-dependent methyltransferase activity"/>
    <property type="evidence" value="ECO:0007669"/>
    <property type="project" value="InterPro"/>
</dbReference>
<dbReference type="SUPFAM" id="SSF53335">
    <property type="entry name" value="S-adenosyl-L-methionine-dependent methyltransferases"/>
    <property type="match status" value="1"/>
</dbReference>
<comment type="caution">
    <text evidence="2">The sequence shown here is derived from an EMBL/GenBank/DDBJ whole genome shotgun (WGS) entry which is preliminary data.</text>
</comment>
<protein>
    <recommendedName>
        <fullName evidence="1">Methyltransferase type 11 domain-containing protein</fullName>
    </recommendedName>
</protein>
<keyword evidence="3" id="KW-1185">Reference proteome</keyword>
<reference evidence="2" key="2">
    <citation type="submission" date="2020-09" db="EMBL/GenBank/DDBJ databases">
        <authorList>
            <person name="Sun Q."/>
            <person name="Zhou Y."/>
        </authorList>
    </citation>
    <scope>NUCLEOTIDE SEQUENCE</scope>
    <source>
        <strain evidence="2">CGMCC 4.7201</strain>
    </source>
</reference>
<organism evidence="2 3">
    <name type="scientific">Wenjunlia tyrosinilytica</name>
    <dbReference type="NCBI Taxonomy" id="1544741"/>
    <lineage>
        <taxon>Bacteria</taxon>
        <taxon>Bacillati</taxon>
        <taxon>Actinomycetota</taxon>
        <taxon>Actinomycetes</taxon>
        <taxon>Kitasatosporales</taxon>
        <taxon>Streptomycetaceae</taxon>
        <taxon>Wenjunlia</taxon>
    </lineage>
</organism>
<dbReference type="PANTHER" id="PTHR43591">
    <property type="entry name" value="METHYLTRANSFERASE"/>
    <property type="match status" value="1"/>
</dbReference>